<organism evidence="4 5">
    <name type="scientific">Zestomonas insulae</name>
    <dbReference type="NCBI Taxonomy" id="2809017"/>
    <lineage>
        <taxon>Bacteria</taxon>
        <taxon>Pseudomonadati</taxon>
        <taxon>Pseudomonadota</taxon>
        <taxon>Gammaproteobacteria</taxon>
        <taxon>Pseudomonadales</taxon>
        <taxon>Pseudomonadaceae</taxon>
        <taxon>Zestomonas</taxon>
    </lineage>
</organism>
<proteinExistence type="predicted"/>
<dbReference type="PANTHER" id="PTHR43877">
    <property type="entry name" value="AMINOALKYLPHOSPHONATE N-ACETYLTRANSFERASE-RELATED-RELATED"/>
    <property type="match status" value="1"/>
</dbReference>
<protein>
    <submittedName>
        <fullName evidence="4">GNAT family N-acetyltransferase</fullName>
    </submittedName>
</protein>
<dbReference type="Proteomes" id="UP000717995">
    <property type="component" value="Unassembled WGS sequence"/>
</dbReference>
<dbReference type="PROSITE" id="PS51186">
    <property type="entry name" value="GNAT"/>
    <property type="match status" value="1"/>
</dbReference>
<dbReference type="EMBL" id="JAFEUP010000003">
    <property type="protein sequence ID" value="MBM7061505.1"/>
    <property type="molecule type" value="Genomic_DNA"/>
</dbReference>
<keyword evidence="1" id="KW-0808">Transferase</keyword>
<dbReference type="CDD" id="cd04301">
    <property type="entry name" value="NAT_SF"/>
    <property type="match status" value="1"/>
</dbReference>
<dbReference type="InterPro" id="IPR016181">
    <property type="entry name" value="Acyl_CoA_acyltransferase"/>
</dbReference>
<dbReference type="InterPro" id="IPR000182">
    <property type="entry name" value="GNAT_dom"/>
</dbReference>
<evidence type="ECO:0000256" key="2">
    <source>
        <dbReference type="ARBA" id="ARBA00023315"/>
    </source>
</evidence>
<comment type="caution">
    <text evidence="4">The sequence shown here is derived from an EMBL/GenBank/DDBJ whole genome shotgun (WGS) entry which is preliminary data.</text>
</comment>
<dbReference type="Pfam" id="PF00583">
    <property type="entry name" value="Acetyltransf_1"/>
    <property type="match status" value="1"/>
</dbReference>
<dbReference type="RefSeq" id="WP_205348685.1">
    <property type="nucleotide sequence ID" value="NZ_JAFEUP010000003.1"/>
</dbReference>
<evidence type="ECO:0000259" key="3">
    <source>
        <dbReference type="PROSITE" id="PS51186"/>
    </source>
</evidence>
<dbReference type="InterPro" id="IPR050832">
    <property type="entry name" value="Bact_Acetyltransf"/>
</dbReference>
<name>A0ABS2IHU3_9GAMM</name>
<evidence type="ECO:0000313" key="4">
    <source>
        <dbReference type="EMBL" id="MBM7061505.1"/>
    </source>
</evidence>
<evidence type="ECO:0000313" key="5">
    <source>
        <dbReference type="Proteomes" id="UP000717995"/>
    </source>
</evidence>
<keyword evidence="2" id="KW-0012">Acyltransferase</keyword>
<reference evidence="4 5" key="1">
    <citation type="submission" date="2021-02" db="EMBL/GenBank/DDBJ databases">
        <authorList>
            <person name="Lee D.-H."/>
        </authorList>
    </citation>
    <scope>NUCLEOTIDE SEQUENCE [LARGE SCALE GENOMIC DNA]</scope>
    <source>
        <strain evidence="4 5">UL073</strain>
    </source>
</reference>
<sequence length="142" mass="15859">MIAIRPIRPEDHSALLALWRRTAGIQLRPEDDYDPFCAYLQRNPGLSLLCERADELLGAVLVGHDGRRGYLHHLVVDQPFHGQGLARRLLHQALAQLAELGIHKSHVFVLGNAEEALGFWRAQAGWSARHDIQVFSSTGSPE</sequence>
<dbReference type="Gene3D" id="3.40.630.30">
    <property type="match status" value="1"/>
</dbReference>
<evidence type="ECO:0000256" key="1">
    <source>
        <dbReference type="ARBA" id="ARBA00022679"/>
    </source>
</evidence>
<keyword evidence="5" id="KW-1185">Reference proteome</keyword>
<gene>
    <name evidence="4" type="ORF">JQX08_12405</name>
</gene>
<feature type="domain" description="N-acetyltransferase" evidence="3">
    <location>
        <begin position="2"/>
        <end position="142"/>
    </location>
</feature>
<accession>A0ABS2IHU3</accession>
<dbReference type="SUPFAM" id="SSF55729">
    <property type="entry name" value="Acyl-CoA N-acyltransferases (Nat)"/>
    <property type="match status" value="1"/>
</dbReference>